<accession>A0A6J4QQI7</accession>
<evidence type="ECO:0000313" key="1">
    <source>
        <dbReference type="EMBL" id="CAA9448979.1"/>
    </source>
</evidence>
<proteinExistence type="predicted"/>
<reference evidence="1" key="1">
    <citation type="submission" date="2020-02" db="EMBL/GenBank/DDBJ databases">
        <authorList>
            <person name="Meier V. D."/>
        </authorList>
    </citation>
    <scope>NUCLEOTIDE SEQUENCE</scope>
    <source>
        <strain evidence="1">AVDCRST_MAG02</strain>
    </source>
</reference>
<organism evidence="1">
    <name type="scientific">uncultured Rubrobacteraceae bacterium</name>
    <dbReference type="NCBI Taxonomy" id="349277"/>
    <lineage>
        <taxon>Bacteria</taxon>
        <taxon>Bacillati</taxon>
        <taxon>Actinomycetota</taxon>
        <taxon>Rubrobacteria</taxon>
        <taxon>Rubrobacterales</taxon>
        <taxon>Rubrobacteraceae</taxon>
        <taxon>environmental samples</taxon>
    </lineage>
</organism>
<name>A0A6J4QQI7_9ACTN</name>
<sequence>MPKHENDLVIQVSPDALRTAALAATSGVRSMAAPALLARAAARGEFAGLRGTRFAALGSGGVSALLQALMLGEMVGDKTSLVPARTSAGPLFARALSGALVGSALYVSRRRPGVPGALLGALSALAGVYAADRLRSATTQGLGLPDPVFGLIEDAVVLFGGIRLVRGERVGGR</sequence>
<evidence type="ECO:0008006" key="2">
    <source>
        <dbReference type="Google" id="ProtNLM"/>
    </source>
</evidence>
<gene>
    <name evidence="1" type="ORF">AVDCRST_MAG02-711</name>
</gene>
<dbReference type="AlphaFoldDB" id="A0A6J4QQI7"/>
<dbReference type="EMBL" id="CADCVH010000022">
    <property type="protein sequence ID" value="CAA9448979.1"/>
    <property type="molecule type" value="Genomic_DNA"/>
</dbReference>
<protein>
    <recommendedName>
        <fullName evidence="2">DUF4126 domain-containing protein</fullName>
    </recommendedName>
</protein>